<gene>
    <name evidence="9" type="ORF">ASU35_07565</name>
</gene>
<comment type="subcellular location">
    <subcellularLocation>
        <location evidence="1">Cell membrane</location>
        <topology evidence="1">Multi-pass membrane protein</topology>
    </subcellularLocation>
</comment>
<evidence type="ECO:0000313" key="10">
    <source>
        <dbReference type="Proteomes" id="UP000054874"/>
    </source>
</evidence>
<feature type="transmembrane region" description="Helical" evidence="8">
    <location>
        <begin position="297"/>
        <end position="316"/>
    </location>
</feature>
<dbReference type="OrthoDB" id="9793390at2"/>
<dbReference type="GO" id="GO:0055085">
    <property type="term" value="P:transmembrane transport"/>
    <property type="evidence" value="ECO:0007669"/>
    <property type="project" value="TreeGrafter"/>
</dbReference>
<protein>
    <recommendedName>
        <fullName evidence="11">Permease</fullName>
    </recommendedName>
</protein>
<dbReference type="Pfam" id="PF01594">
    <property type="entry name" value="AI-2E_transport"/>
    <property type="match status" value="1"/>
</dbReference>
<dbReference type="PANTHER" id="PTHR21716">
    <property type="entry name" value="TRANSMEMBRANE PROTEIN"/>
    <property type="match status" value="1"/>
</dbReference>
<evidence type="ECO:0000256" key="2">
    <source>
        <dbReference type="ARBA" id="ARBA00009773"/>
    </source>
</evidence>
<reference evidence="9 10" key="1">
    <citation type="submission" date="2015-11" db="EMBL/GenBank/DDBJ databases">
        <title>Butyribacter intestini gen. nov., sp. nov., a butyric acid-producing bacterium of the family Lachnospiraceae isolated from the human faeces.</title>
        <authorList>
            <person name="Zou Y."/>
            <person name="Xue W."/>
            <person name="Luo G."/>
            <person name="Lv M."/>
        </authorList>
    </citation>
    <scope>NUCLEOTIDE SEQUENCE [LARGE SCALE GENOMIC DNA]</scope>
    <source>
        <strain evidence="9 10">ACET-33324</strain>
    </source>
</reference>
<evidence type="ECO:0000256" key="7">
    <source>
        <dbReference type="ARBA" id="ARBA00023136"/>
    </source>
</evidence>
<dbReference type="Proteomes" id="UP000054874">
    <property type="component" value="Unassembled WGS sequence"/>
</dbReference>
<evidence type="ECO:0000256" key="1">
    <source>
        <dbReference type="ARBA" id="ARBA00004651"/>
    </source>
</evidence>
<feature type="transmembrane region" description="Helical" evidence="8">
    <location>
        <begin position="12"/>
        <end position="32"/>
    </location>
</feature>
<evidence type="ECO:0008006" key="11">
    <source>
        <dbReference type="Google" id="ProtNLM"/>
    </source>
</evidence>
<evidence type="ECO:0000256" key="5">
    <source>
        <dbReference type="ARBA" id="ARBA00022692"/>
    </source>
</evidence>
<dbReference type="AlphaFoldDB" id="A0A0V8QGY2"/>
<keyword evidence="6 8" id="KW-1133">Transmembrane helix</keyword>
<feature type="transmembrane region" description="Helical" evidence="8">
    <location>
        <begin position="328"/>
        <end position="361"/>
    </location>
</feature>
<dbReference type="RefSeq" id="WP_058351900.1">
    <property type="nucleotide sequence ID" value="NZ_CABMMD010000079.1"/>
</dbReference>
<dbReference type="GO" id="GO:0005886">
    <property type="term" value="C:plasma membrane"/>
    <property type="evidence" value="ECO:0007669"/>
    <property type="project" value="UniProtKB-SubCell"/>
</dbReference>
<keyword evidence="10" id="KW-1185">Reference proteome</keyword>
<accession>A0A0V8QGY2</accession>
<proteinExistence type="inferred from homology"/>
<keyword evidence="4" id="KW-1003">Cell membrane</keyword>
<evidence type="ECO:0000256" key="3">
    <source>
        <dbReference type="ARBA" id="ARBA00022448"/>
    </source>
</evidence>
<organism evidence="9 10">
    <name type="scientific">Acetivibrio ethanolgignens</name>
    <dbReference type="NCBI Taxonomy" id="290052"/>
    <lineage>
        <taxon>Bacteria</taxon>
        <taxon>Bacillati</taxon>
        <taxon>Bacillota</taxon>
        <taxon>Clostridia</taxon>
        <taxon>Eubacteriales</taxon>
        <taxon>Oscillospiraceae</taxon>
        <taxon>Acetivibrio</taxon>
    </lineage>
</organism>
<sequence length="379" mass="42126">MNLDKDTIKKLRGLIFFTVFLLAAMLNLSFIGTGIRTLFKLIFPFLLGGCIAFILNVPMSALENKLFHQIKSKGLRRGLSLVSALLLVIGIIFIVMFLVIPELGTTFLSLSKSVPVFVERLLLKAEQLFHENPQIVEKLQTIEFNWEAIFNGFLGFFKNGAGNFLGSTVNVAMNIVSSVTAFFIALVFSFYILLQKEKLGRQSKMILAAFLPDKYYERILKIASLTYTTFASFLSGQCIEAVILGSMFFVTMSILRFPYALLIGVLIAFTALIPIFGAFIGCIVGTFLILMVSPMQALWFIVLFNVLQQIEGNLIYPKVVGGSVGLPSMWVLVAVTLGANTMGVAGMLIFIPLTSVIYALFRETVYQRLKVRKKDPAKL</sequence>
<feature type="transmembrane region" description="Helical" evidence="8">
    <location>
        <begin position="257"/>
        <end position="290"/>
    </location>
</feature>
<dbReference type="STRING" id="290052.ASU35_07565"/>
<feature type="transmembrane region" description="Helical" evidence="8">
    <location>
        <begin position="78"/>
        <end position="100"/>
    </location>
</feature>
<keyword evidence="7 8" id="KW-0472">Membrane</keyword>
<evidence type="ECO:0000256" key="8">
    <source>
        <dbReference type="SAM" id="Phobius"/>
    </source>
</evidence>
<evidence type="ECO:0000313" key="9">
    <source>
        <dbReference type="EMBL" id="KSV59853.1"/>
    </source>
</evidence>
<dbReference type="EMBL" id="LNAM01000079">
    <property type="protein sequence ID" value="KSV59853.1"/>
    <property type="molecule type" value="Genomic_DNA"/>
</dbReference>
<comment type="caution">
    <text evidence="9">The sequence shown here is derived from an EMBL/GenBank/DDBJ whole genome shotgun (WGS) entry which is preliminary data.</text>
</comment>
<evidence type="ECO:0000256" key="4">
    <source>
        <dbReference type="ARBA" id="ARBA00022475"/>
    </source>
</evidence>
<keyword evidence="3" id="KW-0813">Transport</keyword>
<dbReference type="InterPro" id="IPR002549">
    <property type="entry name" value="AI-2E-like"/>
</dbReference>
<feature type="transmembrane region" description="Helical" evidence="8">
    <location>
        <begin position="171"/>
        <end position="194"/>
    </location>
</feature>
<evidence type="ECO:0000256" key="6">
    <source>
        <dbReference type="ARBA" id="ARBA00022989"/>
    </source>
</evidence>
<feature type="transmembrane region" description="Helical" evidence="8">
    <location>
        <begin position="38"/>
        <end position="57"/>
    </location>
</feature>
<feature type="transmembrane region" description="Helical" evidence="8">
    <location>
        <begin position="225"/>
        <end position="251"/>
    </location>
</feature>
<keyword evidence="5 8" id="KW-0812">Transmembrane</keyword>
<name>A0A0V8QGY2_9FIRM</name>
<dbReference type="PANTHER" id="PTHR21716:SF53">
    <property type="entry name" value="PERMEASE PERM-RELATED"/>
    <property type="match status" value="1"/>
</dbReference>
<comment type="similarity">
    <text evidence="2">Belongs to the autoinducer-2 exporter (AI-2E) (TC 2.A.86) family.</text>
</comment>